<keyword evidence="2" id="KW-1185">Reference proteome</keyword>
<sequence length="271" mass="28957">MGFYHPLDASFGTFSGKTLIVPIVSTANVAQLAVDLLVANLSLHLIGSFDSRDLVPVVGGREDGLSGLTTPLELFGKEDVGIVCIQQRSPVLKSRKQEFIDTLLEFIKGADFSAVLFLSGVDLSDRTDSQMGTPTFHIHPPNTAPWANAPLASIPVRIPEYTTPVSQHPTPVSHESSIPFIPGGGLTRRVLSTLSAQADMFPVPTASVLNFVLEGDNTPDARWLAGIVLAVLGIRGPEVVVDEEGFGRLDWREPASWKGLFGTPGDGSLYG</sequence>
<protein>
    <submittedName>
        <fullName evidence="1">Uncharacterized protein</fullName>
    </submittedName>
</protein>
<dbReference type="Proteomes" id="UP000814033">
    <property type="component" value="Unassembled WGS sequence"/>
</dbReference>
<name>A0ACB8S618_9AGAM</name>
<reference evidence="1" key="1">
    <citation type="submission" date="2021-02" db="EMBL/GenBank/DDBJ databases">
        <authorList>
            <consortium name="DOE Joint Genome Institute"/>
            <person name="Ahrendt S."/>
            <person name="Looney B.P."/>
            <person name="Miyauchi S."/>
            <person name="Morin E."/>
            <person name="Drula E."/>
            <person name="Courty P.E."/>
            <person name="Chicoki N."/>
            <person name="Fauchery L."/>
            <person name="Kohler A."/>
            <person name="Kuo A."/>
            <person name="Labutti K."/>
            <person name="Pangilinan J."/>
            <person name="Lipzen A."/>
            <person name="Riley R."/>
            <person name="Andreopoulos W."/>
            <person name="He G."/>
            <person name="Johnson J."/>
            <person name="Barry K.W."/>
            <person name="Grigoriev I.V."/>
            <person name="Nagy L."/>
            <person name="Hibbett D."/>
            <person name="Henrissat B."/>
            <person name="Matheny P.B."/>
            <person name="Labbe J."/>
            <person name="Martin F."/>
        </authorList>
    </citation>
    <scope>NUCLEOTIDE SEQUENCE</scope>
    <source>
        <strain evidence="1">FP105234-sp</strain>
    </source>
</reference>
<comment type="caution">
    <text evidence="1">The sequence shown here is derived from an EMBL/GenBank/DDBJ whole genome shotgun (WGS) entry which is preliminary data.</text>
</comment>
<reference evidence="1" key="2">
    <citation type="journal article" date="2022" name="New Phytol.">
        <title>Evolutionary transition to the ectomycorrhizal habit in the genomes of a hyperdiverse lineage of mushroom-forming fungi.</title>
        <authorList>
            <person name="Looney B."/>
            <person name="Miyauchi S."/>
            <person name="Morin E."/>
            <person name="Drula E."/>
            <person name="Courty P.E."/>
            <person name="Kohler A."/>
            <person name="Kuo A."/>
            <person name="LaButti K."/>
            <person name="Pangilinan J."/>
            <person name="Lipzen A."/>
            <person name="Riley R."/>
            <person name="Andreopoulos W."/>
            <person name="He G."/>
            <person name="Johnson J."/>
            <person name="Nolan M."/>
            <person name="Tritt A."/>
            <person name="Barry K.W."/>
            <person name="Grigoriev I.V."/>
            <person name="Nagy L.G."/>
            <person name="Hibbett D."/>
            <person name="Henrissat B."/>
            <person name="Matheny P.B."/>
            <person name="Labbe J."/>
            <person name="Martin F.M."/>
        </authorList>
    </citation>
    <scope>NUCLEOTIDE SEQUENCE</scope>
    <source>
        <strain evidence="1">FP105234-sp</strain>
    </source>
</reference>
<dbReference type="EMBL" id="MU275849">
    <property type="protein sequence ID" value="KAI0051815.1"/>
    <property type="molecule type" value="Genomic_DNA"/>
</dbReference>
<organism evidence="1 2">
    <name type="scientific">Auriscalpium vulgare</name>
    <dbReference type="NCBI Taxonomy" id="40419"/>
    <lineage>
        <taxon>Eukaryota</taxon>
        <taxon>Fungi</taxon>
        <taxon>Dikarya</taxon>
        <taxon>Basidiomycota</taxon>
        <taxon>Agaricomycotina</taxon>
        <taxon>Agaricomycetes</taxon>
        <taxon>Russulales</taxon>
        <taxon>Auriscalpiaceae</taxon>
        <taxon>Auriscalpium</taxon>
    </lineage>
</organism>
<gene>
    <name evidence="1" type="ORF">FA95DRAFT_1484608</name>
</gene>
<accession>A0ACB8S618</accession>
<evidence type="ECO:0000313" key="1">
    <source>
        <dbReference type="EMBL" id="KAI0051815.1"/>
    </source>
</evidence>
<proteinExistence type="predicted"/>
<evidence type="ECO:0000313" key="2">
    <source>
        <dbReference type="Proteomes" id="UP000814033"/>
    </source>
</evidence>